<dbReference type="Proteomes" id="UP000032366">
    <property type="component" value="Unassembled WGS sequence"/>
</dbReference>
<protein>
    <submittedName>
        <fullName evidence="2">Uncharacterized protein</fullName>
    </submittedName>
</protein>
<dbReference type="RefSeq" id="WP_044360107.1">
    <property type="nucleotide sequence ID" value="NZ_JXWY01000033.1"/>
</dbReference>
<dbReference type="OrthoDB" id="2398454at2"/>
<evidence type="ECO:0000313" key="3">
    <source>
        <dbReference type="Proteomes" id="UP000032366"/>
    </source>
</evidence>
<evidence type="ECO:0000313" key="4">
    <source>
        <dbReference type="Proteomes" id="UP000254100"/>
    </source>
</evidence>
<dbReference type="EMBL" id="JXWY01000033">
    <property type="protein sequence ID" value="KIX90878.1"/>
    <property type="molecule type" value="Genomic_DNA"/>
</dbReference>
<name>A0A0D6XSS0_9STAP</name>
<dbReference type="EMBL" id="UHDT01000001">
    <property type="protein sequence ID" value="SUM58553.1"/>
    <property type="molecule type" value="Genomic_DNA"/>
</dbReference>
<keyword evidence="3" id="KW-1185">Reference proteome</keyword>
<dbReference type="AlphaFoldDB" id="A0A0D6XSS0"/>
<dbReference type="Proteomes" id="UP000254100">
    <property type="component" value="Unassembled WGS sequence"/>
</dbReference>
<accession>A0A0D6XSS0</accession>
<evidence type="ECO:0000313" key="1">
    <source>
        <dbReference type="EMBL" id="KIX90878.1"/>
    </source>
</evidence>
<sequence>MKFIQIKSTQDPWYEPALDFYTGKLDALVTEDESVFVQSLKTEKTQNDYVFLVGIEEERVVSFATAHYEATTNAGFIIYLLAEHGDNHETYLEETLKQTEAQINVLSNQLHGKDVNFFMFESTFESPDVDSKTADDIAFRRRFLTQHGFEKQTKIPYIQPSLDRNGKPVPLDLYIKANIPLTKDIYGTSIKSCYILKYVFANRLPRKIIYPLLVKMDLRKDPSA</sequence>
<reference evidence="2 4" key="2">
    <citation type="submission" date="2018-06" db="EMBL/GenBank/DDBJ databases">
        <authorList>
            <consortium name="Pathogen Informatics"/>
            <person name="Doyle S."/>
        </authorList>
    </citation>
    <scope>NUCLEOTIDE SEQUENCE [LARGE SCALE GENOMIC DNA]</scope>
    <source>
        <strain evidence="2 4">NCTC13832</strain>
    </source>
</reference>
<reference evidence="1 3" key="1">
    <citation type="submission" date="2015-01" db="EMBL/GenBank/DDBJ databases">
        <authorList>
            <person name="Guo J."/>
        </authorList>
    </citation>
    <scope>NUCLEOTIDE SEQUENCE [LARGE SCALE GENOMIC DNA]</scope>
    <source>
        <strain evidence="1 3">DSM 22147</strain>
    </source>
</reference>
<evidence type="ECO:0000313" key="2">
    <source>
        <dbReference type="EMBL" id="SUM58553.1"/>
    </source>
</evidence>
<proteinExistence type="predicted"/>
<organism evidence="2 4">
    <name type="scientific">Staphylococcus microti</name>
    <dbReference type="NCBI Taxonomy" id="569857"/>
    <lineage>
        <taxon>Bacteria</taxon>
        <taxon>Bacillati</taxon>
        <taxon>Bacillota</taxon>
        <taxon>Bacilli</taxon>
        <taxon>Bacillales</taxon>
        <taxon>Staphylococcaceae</taxon>
        <taxon>Staphylococcus</taxon>
    </lineage>
</organism>
<gene>
    <name evidence="2" type="ORF">NCTC13832_02306</name>
    <name evidence="1" type="ORF">TP70_05215</name>
</gene>
<dbReference type="STRING" id="569857.TP70_05215"/>